<dbReference type="InterPro" id="IPR032830">
    <property type="entry name" value="XPB/Ssl2_N"/>
</dbReference>
<comment type="caution">
    <text evidence="2">The sequence shown here is derived from an EMBL/GenBank/DDBJ whole genome shotgun (WGS) entry which is preliminary data.</text>
</comment>
<name>A0A532V5W4_UNCL8</name>
<protein>
    <recommendedName>
        <fullName evidence="1">Helicase XPB/Ssl2 N-terminal domain-containing protein</fullName>
    </recommendedName>
</protein>
<evidence type="ECO:0000259" key="1">
    <source>
        <dbReference type="Pfam" id="PF13625"/>
    </source>
</evidence>
<sequence>MTQKDKIKRIEEPYLLYKKAQFEAIKDGLPLLQESTKRRMAAYWIGSNDAMIGSLERIEKQLTRAMKNGKKVAVILDRLPKRSYDLLLYVISESGYITMEELKAGFPVEENEKLRFLLNPLLERGLVWECRQAPRVQSSARFFILDSCMEILELPSYLEGKYGSILPKRKKEQLYNLVRVFDGDVKKLARNHIVVPWLKEQLRNLSKLRRFFDSLDTNERKLLKILALHPEGLLPEEFMYEYSLFCTEGVEETLLQSLKHLRDEFGLVDVKIQTEKIGRKEVKQLYYRLPREMSYIIRSNFKEKYSDQLPAMPLFVSPDEDFALGSRGKEKPTLWIDFQQLLNHLVRCEVGVIRKGGMHKKNLKRILDRLEGQPIDAYHYLDFLFLYAYEREIIYPENERWKINVANILLVQDISAFYRDFWAFYRNNASWNDRDSSPLQGVLQKGDSQQVFGFRRAILRMLWECTIGQWVEMKVFFDKICNRERAFRVEEIQTIASDPLREKYRLVKSNIERSLTWIGLVDTTTVAIQRTDLFRLTEIGAWLLGCKADIEPFAATEEVGSLSIQPNLEIIVPSNFPLEKQFYLARFTDDQKGRILLNRASIRRGLAEGLSIQEMQDFLNTNSKNPVPHNGVHLLEEVNEKAGHILIGGEPIRLEVNNHNLLDELLVNKQFNSVFKERDSEKRALLRRDVDLTKLVEELRRAGYTPRTM</sequence>
<evidence type="ECO:0000313" key="2">
    <source>
        <dbReference type="EMBL" id="TKJ42580.1"/>
    </source>
</evidence>
<accession>A0A532V5W4</accession>
<gene>
    <name evidence="2" type="ORF">CEE37_02505</name>
</gene>
<feature type="domain" description="Helicase XPB/Ssl2 N-terminal" evidence="1">
    <location>
        <begin position="563"/>
        <end position="674"/>
    </location>
</feature>
<dbReference type="EMBL" id="NJBN01000001">
    <property type="protein sequence ID" value="TKJ42580.1"/>
    <property type="molecule type" value="Genomic_DNA"/>
</dbReference>
<dbReference type="AlphaFoldDB" id="A0A532V5W4"/>
<organism evidence="2 3">
    <name type="scientific">candidate division LCP-89 bacterium B3_LCP</name>
    <dbReference type="NCBI Taxonomy" id="2012998"/>
    <lineage>
        <taxon>Bacteria</taxon>
        <taxon>Pseudomonadati</taxon>
        <taxon>Bacteria division LCP-89</taxon>
    </lineage>
</organism>
<dbReference type="Proteomes" id="UP000319619">
    <property type="component" value="Unassembled WGS sequence"/>
</dbReference>
<proteinExistence type="predicted"/>
<evidence type="ECO:0000313" key="3">
    <source>
        <dbReference type="Proteomes" id="UP000319619"/>
    </source>
</evidence>
<dbReference type="Pfam" id="PF13625">
    <property type="entry name" value="Helicase_C_3"/>
    <property type="match status" value="1"/>
</dbReference>
<reference evidence="2 3" key="1">
    <citation type="submission" date="2017-06" db="EMBL/GenBank/DDBJ databases">
        <title>Novel microbial phyla capable of carbon fixation and sulfur reduction in deep-sea sediments.</title>
        <authorList>
            <person name="Huang J."/>
            <person name="Baker B."/>
            <person name="Wang Y."/>
        </authorList>
    </citation>
    <scope>NUCLEOTIDE SEQUENCE [LARGE SCALE GENOMIC DNA]</scope>
    <source>
        <strain evidence="2">B3_LCP</strain>
    </source>
</reference>